<dbReference type="InterPro" id="IPR008253">
    <property type="entry name" value="Marvel"/>
</dbReference>
<dbReference type="OrthoDB" id="10006326at2759"/>
<evidence type="ECO:0000256" key="4">
    <source>
        <dbReference type="ARBA" id="ARBA00022989"/>
    </source>
</evidence>
<dbReference type="PROSITE" id="PS51225">
    <property type="entry name" value="MARVEL"/>
    <property type="match status" value="1"/>
</dbReference>
<gene>
    <name evidence="10" type="ORF">Fcan01_26727</name>
</gene>
<dbReference type="AlphaFoldDB" id="A0A226D0A1"/>
<accession>A0A226D0A1</accession>
<evidence type="ECO:0000256" key="8">
    <source>
        <dbReference type="SAM" id="Phobius"/>
    </source>
</evidence>
<feature type="transmembrane region" description="Helical" evidence="8">
    <location>
        <begin position="196"/>
        <end position="218"/>
    </location>
</feature>
<evidence type="ECO:0000256" key="6">
    <source>
        <dbReference type="ARBA" id="ARBA00023180"/>
    </source>
</evidence>
<dbReference type="OMA" id="VYIGYKH"/>
<feature type="transmembrane region" description="Helical" evidence="8">
    <location>
        <begin position="99"/>
        <end position="123"/>
    </location>
</feature>
<dbReference type="PRINTS" id="PR00220">
    <property type="entry name" value="SYNAPTOPHYSN"/>
</dbReference>
<organism evidence="10 11">
    <name type="scientific">Folsomia candida</name>
    <name type="common">Springtail</name>
    <dbReference type="NCBI Taxonomy" id="158441"/>
    <lineage>
        <taxon>Eukaryota</taxon>
        <taxon>Metazoa</taxon>
        <taxon>Ecdysozoa</taxon>
        <taxon>Arthropoda</taxon>
        <taxon>Hexapoda</taxon>
        <taxon>Collembola</taxon>
        <taxon>Entomobryomorpha</taxon>
        <taxon>Isotomoidea</taxon>
        <taxon>Isotomidae</taxon>
        <taxon>Proisotominae</taxon>
        <taxon>Folsomia</taxon>
    </lineage>
</organism>
<dbReference type="EMBL" id="LNIX01000045">
    <property type="protein sequence ID" value="OXA38480.1"/>
    <property type="molecule type" value="Genomic_DNA"/>
</dbReference>
<comment type="caution">
    <text evidence="10">The sequence shown here is derived from an EMBL/GenBank/DDBJ whole genome shotgun (WGS) entry which is preliminary data.</text>
</comment>
<dbReference type="InterPro" id="IPR001285">
    <property type="entry name" value="Synaptophysin/porin"/>
</dbReference>
<reference evidence="10 11" key="1">
    <citation type="submission" date="2015-12" db="EMBL/GenBank/DDBJ databases">
        <title>The genome of Folsomia candida.</title>
        <authorList>
            <person name="Faddeeva A."/>
            <person name="Derks M.F."/>
            <person name="Anvar Y."/>
            <person name="Smit S."/>
            <person name="Van Straalen N."/>
            <person name="Roelofs D."/>
        </authorList>
    </citation>
    <scope>NUCLEOTIDE SEQUENCE [LARGE SCALE GENOMIC DNA]</scope>
    <source>
        <strain evidence="10 11">VU population</strain>
        <tissue evidence="10">Whole body</tissue>
    </source>
</reference>
<evidence type="ECO:0000256" key="3">
    <source>
        <dbReference type="ARBA" id="ARBA00022692"/>
    </source>
</evidence>
<keyword evidence="5 7" id="KW-0472">Membrane</keyword>
<dbReference type="PANTHER" id="PTHR10306:SF17">
    <property type="entry name" value="MARVEL DOMAIN-CONTAINING PROTEIN"/>
    <property type="match status" value="1"/>
</dbReference>
<dbReference type="PANTHER" id="PTHR10306">
    <property type="entry name" value="SYNAPTOPHYSIN"/>
    <property type="match status" value="1"/>
</dbReference>
<evidence type="ECO:0000256" key="7">
    <source>
        <dbReference type="PROSITE-ProRule" id="PRU00581"/>
    </source>
</evidence>
<dbReference type="GO" id="GO:0030672">
    <property type="term" value="C:synaptic vesicle membrane"/>
    <property type="evidence" value="ECO:0007669"/>
    <property type="project" value="TreeGrafter"/>
</dbReference>
<feature type="domain" description="MARVEL" evidence="9">
    <location>
        <begin position="15"/>
        <end position="222"/>
    </location>
</feature>
<feature type="transmembrane region" description="Helical" evidence="8">
    <location>
        <begin position="21"/>
        <end position="41"/>
    </location>
</feature>
<sequence length="242" mass="27096">MSGGGLMNFEVNLAPFREPRGFIKVLQWFFAILAFSTTVSFTTEFGFTLPCPVNNGTQVIRQTVEYPFEMDHYPTVKVDKTCVAGGLEIVFFGNARSDAQYYVCTGVLSFLYAMIGGVLYLLYEKVYQTNNKVPLIDFVVTLVLAIFWISAIAAFGKGVSTMSHATSPSTVYEYNHHKQSTLPEFTRIIEPSYSKLVVSILFGVINFVLWTGNLWFLYKETTWFESIMKHTSGGGGHSSSNI</sequence>
<evidence type="ECO:0000313" key="10">
    <source>
        <dbReference type="EMBL" id="OXA38480.1"/>
    </source>
</evidence>
<evidence type="ECO:0000256" key="1">
    <source>
        <dbReference type="ARBA" id="ARBA00004141"/>
    </source>
</evidence>
<comment type="subcellular location">
    <subcellularLocation>
        <location evidence="1">Membrane</location>
        <topology evidence="1">Multi-pass membrane protein</topology>
    </subcellularLocation>
</comment>
<keyword evidence="6" id="KW-0325">Glycoprotein</keyword>
<comment type="similarity">
    <text evidence="2">Belongs to the synaptophysin/synaptobrevin family.</text>
</comment>
<evidence type="ECO:0000259" key="9">
    <source>
        <dbReference type="PROSITE" id="PS51225"/>
    </source>
</evidence>
<keyword evidence="4 8" id="KW-1133">Transmembrane helix</keyword>
<keyword evidence="11" id="KW-1185">Reference proteome</keyword>
<dbReference type="Proteomes" id="UP000198287">
    <property type="component" value="Unassembled WGS sequence"/>
</dbReference>
<protein>
    <submittedName>
        <fullName evidence="10">Synaptophysin</fullName>
    </submittedName>
</protein>
<dbReference type="Pfam" id="PF01284">
    <property type="entry name" value="MARVEL"/>
    <property type="match status" value="1"/>
</dbReference>
<evidence type="ECO:0000313" key="11">
    <source>
        <dbReference type="Proteomes" id="UP000198287"/>
    </source>
</evidence>
<feature type="transmembrane region" description="Helical" evidence="8">
    <location>
        <begin position="135"/>
        <end position="155"/>
    </location>
</feature>
<dbReference type="STRING" id="158441.A0A226D0A1"/>
<name>A0A226D0A1_FOLCA</name>
<keyword evidence="3 7" id="KW-0812">Transmembrane</keyword>
<evidence type="ECO:0000256" key="5">
    <source>
        <dbReference type="ARBA" id="ARBA00023136"/>
    </source>
</evidence>
<proteinExistence type="inferred from homology"/>
<evidence type="ECO:0000256" key="2">
    <source>
        <dbReference type="ARBA" id="ARBA00006476"/>
    </source>
</evidence>